<accession>A0ABR1JAZ8</accession>
<evidence type="ECO:0000256" key="1">
    <source>
        <dbReference type="SAM" id="MobiDB-lite"/>
    </source>
</evidence>
<reference evidence="2 3" key="1">
    <citation type="submission" date="2024-01" db="EMBL/GenBank/DDBJ databases">
        <title>A draft genome for the cacao thread blight pathogen Marasmiellus scandens.</title>
        <authorList>
            <person name="Baruah I.K."/>
            <person name="Leung J."/>
            <person name="Bukari Y."/>
            <person name="Amoako-Attah I."/>
            <person name="Meinhardt L.W."/>
            <person name="Bailey B.A."/>
            <person name="Cohen S.P."/>
        </authorList>
    </citation>
    <scope>NUCLEOTIDE SEQUENCE [LARGE SCALE GENOMIC DNA]</scope>
    <source>
        <strain evidence="2 3">GH-19</strain>
    </source>
</reference>
<name>A0ABR1JAZ8_9AGAR</name>
<keyword evidence="3" id="KW-1185">Reference proteome</keyword>
<proteinExistence type="predicted"/>
<feature type="region of interest" description="Disordered" evidence="1">
    <location>
        <begin position="19"/>
        <end position="56"/>
    </location>
</feature>
<organism evidence="2 3">
    <name type="scientific">Marasmiellus scandens</name>
    <dbReference type="NCBI Taxonomy" id="2682957"/>
    <lineage>
        <taxon>Eukaryota</taxon>
        <taxon>Fungi</taxon>
        <taxon>Dikarya</taxon>
        <taxon>Basidiomycota</taxon>
        <taxon>Agaricomycotina</taxon>
        <taxon>Agaricomycetes</taxon>
        <taxon>Agaricomycetidae</taxon>
        <taxon>Agaricales</taxon>
        <taxon>Marasmiineae</taxon>
        <taxon>Omphalotaceae</taxon>
        <taxon>Marasmiellus</taxon>
    </lineage>
</organism>
<protein>
    <submittedName>
        <fullName evidence="2">Uncharacterized protein</fullName>
    </submittedName>
</protein>
<dbReference type="EMBL" id="JBANRG010000026">
    <property type="protein sequence ID" value="KAK7453363.1"/>
    <property type="molecule type" value="Genomic_DNA"/>
</dbReference>
<dbReference type="Proteomes" id="UP001498398">
    <property type="component" value="Unassembled WGS sequence"/>
</dbReference>
<sequence>MNPKKEHGKITDSVKNFFGGKKNINTSTVGASTPSTPAGGTVTPKSADTKSSTKPNINMEAVDKSSQEITLCSNQVPNIQMSRTI</sequence>
<comment type="caution">
    <text evidence="2">The sequence shown here is derived from an EMBL/GenBank/DDBJ whole genome shotgun (WGS) entry which is preliminary data.</text>
</comment>
<evidence type="ECO:0000313" key="2">
    <source>
        <dbReference type="EMBL" id="KAK7453363.1"/>
    </source>
</evidence>
<feature type="compositionally biased region" description="Polar residues" evidence="1">
    <location>
        <begin position="23"/>
        <end position="56"/>
    </location>
</feature>
<evidence type="ECO:0000313" key="3">
    <source>
        <dbReference type="Proteomes" id="UP001498398"/>
    </source>
</evidence>
<gene>
    <name evidence="2" type="ORF">VKT23_011627</name>
</gene>